<gene>
    <name evidence="2" type="ORF">RRG08_000054</name>
</gene>
<name>A0AAE0Y6C7_9GAST</name>
<dbReference type="AlphaFoldDB" id="A0AAE0Y6C7"/>
<dbReference type="Proteomes" id="UP001283361">
    <property type="component" value="Unassembled WGS sequence"/>
</dbReference>
<sequence length="180" mass="19826">MFDEFNKAGRGGDNNMAAVDQIDLKPINVTGLDSSGGFKLDKSWGALIRGIGERKSRPNALATEACSSRQSVSRSAERPSTRRIEENSLPSYSRSCLNCLPSGACLEPVTVPTRSEYVWSGYCYRWDPSRLNDNYCRPPRHPPFSGRDSSVNTRLATGLDILAAPEPVKSVCRLHNTMES</sequence>
<evidence type="ECO:0000313" key="3">
    <source>
        <dbReference type="Proteomes" id="UP001283361"/>
    </source>
</evidence>
<keyword evidence="3" id="KW-1185">Reference proteome</keyword>
<evidence type="ECO:0000313" key="2">
    <source>
        <dbReference type="EMBL" id="KAK3734142.1"/>
    </source>
</evidence>
<accession>A0AAE0Y6C7</accession>
<evidence type="ECO:0000256" key="1">
    <source>
        <dbReference type="SAM" id="MobiDB-lite"/>
    </source>
</evidence>
<feature type="compositionally biased region" description="Basic and acidic residues" evidence="1">
    <location>
        <begin position="75"/>
        <end position="85"/>
    </location>
</feature>
<feature type="compositionally biased region" description="Polar residues" evidence="1">
    <location>
        <begin position="65"/>
        <end position="74"/>
    </location>
</feature>
<comment type="caution">
    <text evidence="2">The sequence shown here is derived from an EMBL/GenBank/DDBJ whole genome shotgun (WGS) entry which is preliminary data.</text>
</comment>
<protein>
    <submittedName>
        <fullName evidence="2">Uncharacterized protein</fullName>
    </submittedName>
</protein>
<reference evidence="2" key="1">
    <citation type="journal article" date="2023" name="G3 (Bethesda)">
        <title>A reference genome for the long-term kleptoplast-retaining sea slug Elysia crispata morphotype clarki.</title>
        <authorList>
            <person name="Eastman K.E."/>
            <person name="Pendleton A.L."/>
            <person name="Shaikh M.A."/>
            <person name="Suttiyut T."/>
            <person name="Ogas R."/>
            <person name="Tomko P."/>
            <person name="Gavelis G."/>
            <person name="Widhalm J.R."/>
            <person name="Wisecaver J.H."/>
        </authorList>
    </citation>
    <scope>NUCLEOTIDE SEQUENCE</scope>
    <source>
        <strain evidence="2">ECLA1</strain>
    </source>
</reference>
<feature type="region of interest" description="Disordered" evidence="1">
    <location>
        <begin position="59"/>
        <end position="85"/>
    </location>
</feature>
<dbReference type="EMBL" id="JAWDGP010006861">
    <property type="protein sequence ID" value="KAK3734142.1"/>
    <property type="molecule type" value="Genomic_DNA"/>
</dbReference>
<organism evidence="2 3">
    <name type="scientific">Elysia crispata</name>
    <name type="common">lettuce slug</name>
    <dbReference type="NCBI Taxonomy" id="231223"/>
    <lineage>
        <taxon>Eukaryota</taxon>
        <taxon>Metazoa</taxon>
        <taxon>Spiralia</taxon>
        <taxon>Lophotrochozoa</taxon>
        <taxon>Mollusca</taxon>
        <taxon>Gastropoda</taxon>
        <taxon>Heterobranchia</taxon>
        <taxon>Euthyneura</taxon>
        <taxon>Panpulmonata</taxon>
        <taxon>Sacoglossa</taxon>
        <taxon>Placobranchoidea</taxon>
        <taxon>Plakobranchidae</taxon>
        <taxon>Elysia</taxon>
    </lineage>
</organism>
<proteinExistence type="predicted"/>